<evidence type="ECO:0000259" key="3">
    <source>
        <dbReference type="PROSITE" id="PS50234"/>
    </source>
</evidence>
<dbReference type="PROSITE" id="PS51257">
    <property type="entry name" value="PROKAR_LIPOPROTEIN"/>
    <property type="match status" value="1"/>
</dbReference>
<dbReference type="PANTHER" id="PTHR10338:SF108">
    <property type="entry name" value="INTER-ALPHA-TRYPSIN INHIBITOR HEAVY CHAIN H4-LIKE PROTEIN"/>
    <property type="match status" value="1"/>
</dbReference>
<dbReference type="Proteomes" id="UP001500218">
    <property type="component" value="Unassembled WGS sequence"/>
</dbReference>
<organism evidence="4 5">
    <name type="scientific">Luedemannella flava</name>
    <dbReference type="NCBI Taxonomy" id="349316"/>
    <lineage>
        <taxon>Bacteria</taxon>
        <taxon>Bacillati</taxon>
        <taxon>Actinomycetota</taxon>
        <taxon>Actinomycetes</taxon>
        <taxon>Micromonosporales</taxon>
        <taxon>Micromonosporaceae</taxon>
        <taxon>Luedemannella</taxon>
    </lineage>
</organism>
<evidence type="ECO:0000256" key="2">
    <source>
        <dbReference type="SAM" id="SignalP"/>
    </source>
</evidence>
<dbReference type="InterPro" id="IPR002035">
    <property type="entry name" value="VWF_A"/>
</dbReference>
<dbReference type="Pfam" id="PF12450">
    <property type="entry name" value="vWF_A"/>
    <property type="match status" value="1"/>
</dbReference>
<name>A0ABN2MXM8_9ACTN</name>
<dbReference type="Gene3D" id="3.40.50.410">
    <property type="entry name" value="von Willebrand factor, type A domain"/>
    <property type="match status" value="1"/>
</dbReference>
<evidence type="ECO:0000256" key="1">
    <source>
        <dbReference type="SAM" id="MobiDB-lite"/>
    </source>
</evidence>
<dbReference type="Pfam" id="PF00092">
    <property type="entry name" value="VWA"/>
    <property type="match status" value="1"/>
</dbReference>
<dbReference type="SMART" id="SM00327">
    <property type="entry name" value="VWA"/>
    <property type="match status" value="1"/>
</dbReference>
<evidence type="ECO:0000313" key="4">
    <source>
        <dbReference type="EMBL" id="GAA1839057.1"/>
    </source>
</evidence>
<feature type="domain" description="VWFA" evidence="3">
    <location>
        <begin position="155"/>
        <end position="328"/>
    </location>
</feature>
<feature type="signal peptide" evidence="2">
    <location>
        <begin position="1"/>
        <end position="21"/>
    </location>
</feature>
<dbReference type="PANTHER" id="PTHR10338">
    <property type="entry name" value="INTER-ALPHA-TRYPSIN INHIBITOR HEAVY CHAIN FAMILY MEMBER"/>
    <property type="match status" value="1"/>
</dbReference>
<sequence>MRTHRFRSTVAVLGVALLALAGCSKAEKDSGYTSAPRQEAGKGADSNADEPGYQGNDSAKSTFAIDIDTASYTYARRLILDGRRPYAGDVRAEEFVNAFKQDYPQPYGSGFTVNVDGARLPGFAAETEESATDTRLLRIGLQTRAEDESSRRDAALTFVIDTSGSMSEAGRLDLVQDALHTLVDQLRGTDAVAIVAYESRAKVLRPMTPVSNRRALHAAIDDLSPGGSTNLEDGLVTGYQVARDGFRQGATNRVILLSDGLANVGATSAEPILRQVREAAAKQIALLGVGVGSDYGDQLMEQLADSGDGFVTYVSEPAQARELFVHQLPATLTVRARDAKAQVTFDRQTVASFRLVGYENRSLAAEDFRDDSVDGGEVGPGHSVTALYLVRLRPEATGRVAQARVRWLDPVGGEAREAAAEVRVTDLNRDFAATSPRLRVDYAAAGFAEALRGGTYSSMGYLRELATVADAAYRDTSDPQVAELAQLIRSVR</sequence>
<gene>
    <name evidence="4" type="ORF">GCM10009682_64090</name>
</gene>
<comment type="caution">
    <text evidence="4">The sequence shown here is derived from an EMBL/GenBank/DDBJ whole genome shotgun (WGS) entry which is preliminary data.</text>
</comment>
<keyword evidence="2" id="KW-0732">Signal</keyword>
<feature type="region of interest" description="Disordered" evidence="1">
    <location>
        <begin position="28"/>
        <end position="59"/>
    </location>
</feature>
<keyword evidence="5" id="KW-1185">Reference proteome</keyword>
<accession>A0ABN2MXM8</accession>
<dbReference type="PROSITE" id="PS50234">
    <property type="entry name" value="VWFA"/>
    <property type="match status" value="1"/>
</dbReference>
<evidence type="ECO:0000313" key="5">
    <source>
        <dbReference type="Proteomes" id="UP001500218"/>
    </source>
</evidence>
<proteinExistence type="predicted"/>
<dbReference type="InterPro" id="IPR036465">
    <property type="entry name" value="vWFA_dom_sf"/>
</dbReference>
<dbReference type="InterPro" id="IPR022156">
    <property type="entry name" value="Uncharacterised_YfbK_N"/>
</dbReference>
<dbReference type="InterPro" id="IPR021908">
    <property type="entry name" value="YfbK_C"/>
</dbReference>
<protein>
    <submittedName>
        <fullName evidence="4">VWA domain-containing protein</fullName>
    </submittedName>
</protein>
<reference evidence="4 5" key="1">
    <citation type="journal article" date="2019" name="Int. J. Syst. Evol. Microbiol.">
        <title>The Global Catalogue of Microorganisms (GCM) 10K type strain sequencing project: providing services to taxonomists for standard genome sequencing and annotation.</title>
        <authorList>
            <consortium name="The Broad Institute Genomics Platform"/>
            <consortium name="The Broad Institute Genome Sequencing Center for Infectious Disease"/>
            <person name="Wu L."/>
            <person name="Ma J."/>
        </authorList>
    </citation>
    <scope>NUCLEOTIDE SEQUENCE [LARGE SCALE GENOMIC DNA]</scope>
    <source>
        <strain evidence="4 5">JCM 13250</strain>
    </source>
</reference>
<dbReference type="SUPFAM" id="SSF53300">
    <property type="entry name" value="vWA-like"/>
    <property type="match status" value="1"/>
</dbReference>
<feature type="chain" id="PRO_5046138243" evidence="2">
    <location>
        <begin position="22"/>
        <end position="492"/>
    </location>
</feature>
<dbReference type="EMBL" id="BAAALT010000369">
    <property type="protein sequence ID" value="GAA1839057.1"/>
    <property type="molecule type" value="Genomic_DNA"/>
</dbReference>
<dbReference type="InterPro" id="IPR050934">
    <property type="entry name" value="ITIH"/>
</dbReference>
<dbReference type="Pfam" id="PF12034">
    <property type="entry name" value="YfbK_C"/>
    <property type="match status" value="1"/>
</dbReference>
<dbReference type="RefSeq" id="WP_344140688.1">
    <property type="nucleotide sequence ID" value="NZ_BAAALT010000369.1"/>
</dbReference>